<keyword evidence="2 6" id="KW-0210">Decarboxylase</keyword>
<dbReference type="InterPro" id="IPR000183">
    <property type="entry name" value="Orn/DAP/Arg_de-COase"/>
</dbReference>
<dbReference type="FunFam" id="3.20.20.10:FF:000003">
    <property type="entry name" value="Diaminopimelate decarboxylase"/>
    <property type="match status" value="1"/>
</dbReference>
<evidence type="ECO:0000256" key="7">
    <source>
        <dbReference type="NCBIfam" id="TIGR01048"/>
    </source>
</evidence>
<feature type="modified residue" description="N6-(pyridoxal phosphate)lysine" evidence="6 8">
    <location>
        <position position="72"/>
    </location>
</feature>
<dbReference type="EMBL" id="PYBJ01000001">
    <property type="protein sequence ID" value="PSM45383.1"/>
    <property type="molecule type" value="Genomic_DNA"/>
</dbReference>
<keyword evidence="6" id="KW-0028">Amino-acid biosynthesis</keyword>
<evidence type="ECO:0000256" key="5">
    <source>
        <dbReference type="ARBA" id="ARBA00023239"/>
    </source>
</evidence>
<dbReference type="NCBIfam" id="TIGR01048">
    <property type="entry name" value="lysA"/>
    <property type="match status" value="1"/>
</dbReference>
<dbReference type="CDD" id="cd06828">
    <property type="entry name" value="PLPDE_III_DapDC"/>
    <property type="match status" value="1"/>
</dbReference>
<evidence type="ECO:0000256" key="9">
    <source>
        <dbReference type="RuleBase" id="RU003738"/>
    </source>
</evidence>
<dbReference type="PRINTS" id="PR01179">
    <property type="entry name" value="ODADCRBXLASE"/>
</dbReference>
<protein>
    <recommendedName>
        <fullName evidence="6 7">Diaminopimelate decarboxylase</fullName>
        <shortName evidence="6">DAP decarboxylase</shortName>
        <shortName evidence="6">DAPDC</shortName>
        <ecNumber evidence="6 7">4.1.1.20</ecNumber>
    </recommendedName>
</protein>
<dbReference type="SUPFAM" id="SSF51419">
    <property type="entry name" value="PLP-binding barrel"/>
    <property type="match status" value="1"/>
</dbReference>
<feature type="binding site" evidence="6">
    <location>
        <position position="332"/>
    </location>
    <ligand>
        <name>substrate</name>
    </ligand>
</feature>
<dbReference type="Proteomes" id="UP000240429">
    <property type="component" value="Unassembled WGS sequence"/>
</dbReference>
<evidence type="ECO:0000256" key="8">
    <source>
        <dbReference type="PIRSR" id="PIRSR600183-50"/>
    </source>
</evidence>
<dbReference type="GO" id="GO:0008836">
    <property type="term" value="F:diaminopimelate decarboxylase activity"/>
    <property type="evidence" value="ECO:0007669"/>
    <property type="project" value="UniProtKB-UniRule"/>
</dbReference>
<gene>
    <name evidence="6 11" type="primary">lysA</name>
    <name evidence="11" type="ORF">C6Y14_01850</name>
</gene>
<evidence type="ECO:0000256" key="2">
    <source>
        <dbReference type="ARBA" id="ARBA00022793"/>
    </source>
</evidence>
<sequence length="434" mass="46236">MNPDILELFPEGTAVDADRGLTVGGVALAEVADRFSTPAYVVDEAGLRARIRRYQQALGAGWPDSRLVFASKSFPCVAAYRLMAQAGIGVDVAGLGELAAALRGGVEGRNLVLHGNAKTSAEIEMAVAAGVGLVVVDNFDDIDRLEHAVEQAAQHTAEHTAAGRQDVLVRVLPEVRADTYEAVATGQKGSKFGLPLDQVPRAIERIRAGAHLRMAGVHTHVGSQILDVEPFAAAVRALAGLGEFETYNLGGGLGARYTYTDHPPEPEEWIGAIIDTARRHLPHSARLMIEPGRSLVARSGVTLYRVVNVKRGDRVTVAVDGGMADNMEVALYGQRFEATLVDRVGGGERVDIVGRHCESGDRISSGVTLRAPRVGDVVAVPVTGAYCHTMANNYNGALKAPVVFCADGEAREVVRRETLGDFFARDTSEWIDGS</sequence>
<evidence type="ECO:0000256" key="3">
    <source>
        <dbReference type="ARBA" id="ARBA00022898"/>
    </source>
</evidence>
<dbReference type="Gene3D" id="2.40.37.10">
    <property type="entry name" value="Lyase, Ornithine Decarboxylase, Chain A, domain 1"/>
    <property type="match status" value="1"/>
</dbReference>
<dbReference type="InterPro" id="IPR002986">
    <property type="entry name" value="DAP_deCOOHase_LysA"/>
</dbReference>
<dbReference type="PANTHER" id="PTHR43727:SF2">
    <property type="entry name" value="GROUP IV DECARBOXYLASE"/>
    <property type="match status" value="1"/>
</dbReference>
<keyword evidence="12" id="KW-1185">Reference proteome</keyword>
<dbReference type="InterPro" id="IPR009006">
    <property type="entry name" value="Ala_racemase/Decarboxylase_C"/>
</dbReference>
<name>A0A2P8QGK1_9ACTN</name>
<feature type="binding site" evidence="6">
    <location>
        <position position="293"/>
    </location>
    <ligand>
        <name>substrate</name>
    </ligand>
</feature>
<reference evidence="11 12" key="1">
    <citation type="submission" date="2018-03" db="EMBL/GenBank/DDBJ databases">
        <title>Streptomyces dioscori sp. nov., a novel endophytic actinobacterium isolated from bulbil of Dioscorea bulbifera L.</title>
        <authorList>
            <person name="Zhikuan W."/>
        </authorList>
    </citation>
    <scope>NUCLEOTIDE SEQUENCE [LARGE SCALE GENOMIC DNA]</scope>
    <source>
        <strain evidence="11 12">A217</strain>
    </source>
</reference>
<feature type="binding site" evidence="6">
    <location>
        <position position="386"/>
    </location>
    <ligand>
        <name>pyridoxal 5'-phosphate</name>
        <dbReference type="ChEBI" id="CHEBI:597326"/>
    </ligand>
</feature>
<evidence type="ECO:0000256" key="1">
    <source>
        <dbReference type="ARBA" id="ARBA00001933"/>
    </source>
</evidence>
<dbReference type="PRINTS" id="PR01181">
    <property type="entry name" value="DAPDCRBXLASE"/>
</dbReference>
<proteinExistence type="inferred from homology"/>
<feature type="binding site" evidence="6">
    <location>
        <position position="386"/>
    </location>
    <ligand>
        <name>substrate</name>
    </ligand>
</feature>
<dbReference type="InterPro" id="IPR029066">
    <property type="entry name" value="PLP-binding_barrel"/>
</dbReference>
<dbReference type="PANTHER" id="PTHR43727">
    <property type="entry name" value="DIAMINOPIMELATE DECARBOXYLASE"/>
    <property type="match status" value="1"/>
</dbReference>
<dbReference type="OrthoDB" id="9802241at2"/>
<evidence type="ECO:0000259" key="10">
    <source>
        <dbReference type="Pfam" id="PF02784"/>
    </source>
</evidence>
<evidence type="ECO:0000313" key="12">
    <source>
        <dbReference type="Proteomes" id="UP000240429"/>
    </source>
</evidence>
<feature type="binding site" evidence="6">
    <location>
        <begin position="290"/>
        <end position="293"/>
    </location>
    <ligand>
        <name>pyridoxal 5'-phosphate</name>
        <dbReference type="ChEBI" id="CHEBI:597326"/>
    </ligand>
</feature>
<dbReference type="UniPathway" id="UPA00034">
    <property type="reaction ID" value="UER00027"/>
</dbReference>
<keyword evidence="3 6" id="KW-0663">Pyridoxal phosphate</keyword>
<organism evidence="11 12">
    <name type="scientific">Streptomyces dioscori</name>
    <dbReference type="NCBI Taxonomy" id="2109333"/>
    <lineage>
        <taxon>Bacteria</taxon>
        <taxon>Bacillati</taxon>
        <taxon>Actinomycetota</taxon>
        <taxon>Actinomycetes</taxon>
        <taxon>Kitasatosporales</taxon>
        <taxon>Streptomycetaceae</taxon>
        <taxon>Streptomyces</taxon>
        <taxon>Streptomyces aurantiacus group</taxon>
    </lineage>
</organism>
<dbReference type="SUPFAM" id="SSF50621">
    <property type="entry name" value="Alanine racemase C-terminal domain-like"/>
    <property type="match status" value="1"/>
</dbReference>
<comment type="cofactor">
    <cofactor evidence="1 6 8 9">
        <name>pyridoxal 5'-phosphate</name>
        <dbReference type="ChEBI" id="CHEBI:597326"/>
    </cofactor>
</comment>
<evidence type="ECO:0000313" key="11">
    <source>
        <dbReference type="EMBL" id="PSM45383.1"/>
    </source>
</evidence>
<evidence type="ECO:0000256" key="6">
    <source>
        <dbReference type="HAMAP-Rule" id="MF_02120"/>
    </source>
</evidence>
<accession>A0A2P8QGK1</accession>
<dbReference type="HAMAP" id="MF_02120">
    <property type="entry name" value="LysA"/>
    <property type="match status" value="1"/>
</dbReference>
<feature type="binding site" evidence="6">
    <location>
        <position position="358"/>
    </location>
    <ligand>
        <name>substrate</name>
    </ligand>
</feature>
<dbReference type="EC" id="4.1.1.20" evidence="6 7"/>
<dbReference type="Gene3D" id="3.20.20.10">
    <property type="entry name" value="Alanine racemase"/>
    <property type="match status" value="1"/>
</dbReference>
<feature type="binding site" evidence="6">
    <location>
        <position position="252"/>
    </location>
    <ligand>
        <name>pyridoxal 5'-phosphate</name>
        <dbReference type="ChEBI" id="CHEBI:597326"/>
    </ligand>
</feature>
<comment type="similarity">
    <text evidence="6">Belongs to the Orn/Lys/Arg decarboxylase class-II family. LysA subfamily.</text>
</comment>
<feature type="domain" description="Orn/DAP/Arg decarboxylase 2 N-terminal" evidence="10">
    <location>
        <begin position="47"/>
        <end position="297"/>
    </location>
</feature>
<dbReference type="GO" id="GO:0030170">
    <property type="term" value="F:pyridoxal phosphate binding"/>
    <property type="evidence" value="ECO:0007669"/>
    <property type="project" value="UniProtKB-UniRule"/>
</dbReference>
<feature type="active site" description="Proton donor" evidence="8">
    <location>
        <position position="357"/>
    </location>
</feature>
<comment type="catalytic activity">
    <reaction evidence="6 9">
        <text>meso-2,6-diaminopimelate + H(+) = L-lysine + CO2</text>
        <dbReference type="Rhea" id="RHEA:15101"/>
        <dbReference type="ChEBI" id="CHEBI:15378"/>
        <dbReference type="ChEBI" id="CHEBI:16526"/>
        <dbReference type="ChEBI" id="CHEBI:32551"/>
        <dbReference type="ChEBI" id="CHEBI:57791"/>
        <dbReference type="EC" id="4.1.1.20"/>
    </reaction>
</comment>
<comment type="function">
    <text evidence="6">Specifically catalyzes the decarboxylation of meso-diaminopimelate (meso-DAP) to L-lysine.</text>
</comment>
<dbReference type="GO" id="GO:0009089">
    <property type="term" value="P:lysine biosynthetic process via diaminopimelate"/>
    <property type="evidence" value="ECO:0007669"/>
    <property type="project" value="UniProtKB-UniRule"/>
</dbReference>
<dbReference type="Pfam" id="PF02784">
    <property type="entry name" value="Orn_Arg_deC_N"/>
    <property type="match status" value="1"/>
</dbReference>
<keyword evidence="4 6" id="KW-0457">Lysine biosynthesis</keyword>
<comment type="subunit">
    <text evidence="6">Homodimer.</text>
</comment>
<evidence type="ECO:0000256" key="4">
    <source>
        <dbReference type="ARBA" id="ARBA00023154"/>
    </source>
</evidence>
<comment type="caution">
    <text evidence="11">The sequence shown here is derived from an EMBL/GenBank/DDBJ whole genome shotgun (WGS) entry which is preliminary data.</text>
</comment>
<dbReference type="AlphaFoldDB" id="A0A2P8QGK1"/>
<keyword evidence="5 6" id="KW-0456">Lyase</keyword>
<comment type="caution">
    <text evidence="6">Lacks conserved residue(s) required for the propagation of feature annotation.</text>
</comment>
<dbReference type="InterPro" id="IPR022644">
    <property type="entry name" value="De-COase2_N"/>
</dbReference>
<comment type="pathway">
    <text evidence="6 9">Amino-acid biosynthesis; L-lysine biosynthesis via DAP pathway; L-lysine from DL-2,6-diaminopimelate: step 1/1.</text>
</comment>